<dbReference type="GO" id="GO:0006680">
    <property type="term" value="P:glucosylceramide catabolic process"/>
    <property type="evidence" value="ECO:0007669"/>
    <property type="project" value="InterPro"/>
</dbReference>
<dbReference type="Pfam" id="PF04685">
    <property type="entry name" value="DUF608"/>
    <property type="match status" value="1"/>
</dbReference>
<keyword evidence="1" id="KW-0378">Hydrolase</keyword>
<gene>
    <name evidence="5" type="ORF">g.39841</name>
</gene>
<dbReference type="EMBL" id="GEDC01025021">
    <property type="protein sequence ID" value="JAS12277.1"/>
    <property type="molecule type" value="Transcribed_RNA"/>
</dbReference>
<keyword evidence="1 2" id="KW-0472">Membrane</keyword>
<dbReference type="GO" id="GO:0008422">
    <property type="term" value="F:beta-glucosidase activity"/>
    <property type="evidence" value="ECO:0007669"/>
    <property type="project" value="TreeGrafter"/>
</dbReference>
<proteinExistence type="inferred from homology"/>
<evidence type="ECO:0000313" key="5">
    <source>
        <dbReference type="EMBL" id="JAS12277.1"/>
    </source>
</evidence>
<keyword evidence="2" id="KW-0812">Transmembrane</keyword>
<keyword evidence="1" id="KW-0443">Lipid metabolism</keyword>
<comment type="function">
    <text evidence="1">Non-lysosomal glucosylceramidase that catalyzes the hydrolysis of glucosylceramide (GlcCer) to free glucose and ceramide.</text>
</comment>
<name>A0A1B6CFK6_9HEMI</name>
<protein>
    <recommendedName>
        <fullName evidence="1">Non-lysosomal glucosylceramidase</fullName>
        <shortName evidence="1">NLGase</shortName>
        <ecNumber evidence="1">3.2.1.45</ecNumber>
    </recommendedName>
</protein>
<dbReference type="InterPro" id="IPR008928">
    <property type="entry name" value="6-hairpin_glycosidase_sf"/>
</dbReference>
<dbReference type="SUPFAM" id="SSF48208">
    <property type="entry name" value="Six-hairpin glycosidases"/>
    <property type="match status" value="1"/>
</dbReference>
<feature type="domain" description="Glycosyl-hydrolase family 116 N-terminal" evidence="4">
    <location>
        <begin position="75"/>
        <end position="383"/>
    </location>
</feature>
<sequence>MDSKITGVPLFGWSAKLNHTFPEKWTQRIKPTIKQAVRLVPLFIRYVVYCFWLFLKGRQYVMLFFNPETSRQWSGVPLGGIGGGTIGRSYKGQFCNYQMIPGIYEYNVVYANQFIVTIQDEKNETIYQKVISTQSKPKDSCLNAWSWDFPSDQAYYTALYPRAWTVYDIPEHKVRLICRQISPVIPNNYKDSCLPGCAFIWSIENNNEEALNVSITFTFKNGTGGKNDKKEGCWSEKFIQEDFNVFAEGVLIHQEIKNMACTYAICANRKDTVSVSSMTSFDPKGTGKILWDQLWNYGQLQSTETKSKETASGQELACAVCAKVQAKTNETSDIEFTLVWDMPVIKFSSKTRNFTRYYTQYFGKDGNAGPKMSAYVLANYSNWEQLIWEWQQPTLNDIGLPGWYKSAIFNETYYVANGGTMWILTDETEKLPKTDPRLEYGKFAYLEGHEYRMYNTYDVHFYASFALVQLWPKLQASIQYDFRDAILKVDTSKFWYLYDGKVSVRKAINSVPHDLGDPGELPYDKINAYNIHDISEWRDLNLKFVLQCYRDYVLTQDKQYLGDMWLQLTLVMDKALTWDKDGDGMIENDGSPDQTYDCWTMTGTSAYCGSLWLACLCCMKNVAKILNHPDLEIKYRDLLKRANKAFHTKLWNGQYYNFDCSTGSHSASIMSDQLCGLWYLHACEIDEEVFPKANVDSALQTIYDMNVKKFCAGQMGAVNGMMPSGKVDTYAIQSEEVWTGVVYGLAALMMHEGKFNEAFNTAQGIYETVYNLSGLGFATPEALHSRKVFRSLGYMRPLSIWAMQLAWQKKVKVKLEQY</sequence>
<dbReference type="GO" id="GO:0004348">
    <property type="term" value="F:glucosylceramidase activity"/>
    <property type="evidence" value="ECO:0007669"/>
    <property type="project" value="UniProtKB-EC"/>
</dbReference>
<feature type="domain" description="Glycosyl-hydrolase family 116 catalytic region" evidence="3">
    <location>
        <begin position="441"/>
        <end position="803"/>
    </location>
</feature>
<keyword evidence="1" id="KW-0326">Glycosidase</keyword>
<dbReference type="GO" id="GO:0005975">
    <property type="term" value="P:carbohydrate metabolic process"/>
    <property type="evidence" value="ECO:0007669"/>
    <property type="project" value="InterPro"/>
</dbReference>
<dbReference type="PANTHER" id="PTHR12654:SF0">
    <property type="entry name" value="NON-LYSOSOMAL GLUCOSYLCERAMIDASE"/>
    <property type="match status" value="1"/>
</dbReference>
<comment type="similarity">
    <text evidence="1">Belongs to the non-lysosomal glucosylceramidase family.</text>
</comment>
<dbReference type="PIRSF" id="PIRSF028944">
    <property type="entry name" value="Beta_gluc_GBA2"/>
    <property type="match status" value="1"/>
</dbReference>
<dbReference type="EC" id="3.2.1.45" evidence="1"/>
<dbReference type="InterPro" id="IPR014551">
    <property type="entry name" value="B_Glucosidase_GBA2-typ"/>
</dbReference>
<dbReference type="InterPro" id="IPR024462">
    <property type="entry name" value="GH116_N"/>
</dbReference>
<dbReference type="AlphaFoldDB" id="A0A1B6CFK6"/>
<evidence type="ECO:0000259" key="3">
    <source>
        <dbReference type="Pfam" id="PF04685"/>
    </source>
</evidence>
<organism evidence="5">
    <name type="scientific">Clastoptera arizonana</name>
    <name type="common">Arizona spittle bug</name>
    <dbReference type="NCBI Taxonomy" id="38151"/>
    <lineage>
        <taxon>Eukaryota</taxon>
        <taxon>Metazoa</taxon>
        <taxon>Ecdysozoa</taxon>
        <taxon>Arthropoda</taxon>
        <taxon>Hexapoda</taxon>
        <taxon>Insecta</taxon>
        <taxon>Pterygota</taxon>
        <taxon>Neoptera</taxon>
        <taxon>Paraneoptera</taxon>
        <taxon>Hemiptera</taxon>
        <taxon>Auchenorrhyncha</taxon>
        <taxon>Cercopoidea</taxon>
        <taxon>Clastopteridae</taxon>
        <taxon>Clastoptera</taxon>
    </lineage>
</organism>
<feature type="transmembrane region" description="Helical" evidence="2">
    <location>
        <begin position="36"/>
        <end position="55"/>
    </location>
</feature>
<accession>A0A1B6CFK6</accession>
<keyword evidence="2" id="KW-1133">Transmembrane helix</keyword>
<dbReference type="InterPro" id="IPR012341">
    <property type="entry name" value="6hp_glycosidase-like_sf"/>
</dbReference>
<reference evidence="5" key="1">
    <citation type="submission" date="2015-12" db="EMBL/GenBank/DDBJ databases">
        <title>De novo transcriptome assembly of four potential Pierce s Disease insect vectors from Arizona vineyards.</title>
        <authorList>
            <person name="Tassone E.E."/>
        </authorList>
    </citation>
    <scope>NUCLEOTIDE SEQUENCE</scope>
</reference>
<dbReference type="InterPro" id="IPR052566">
    <property type="entry name" value="Non-lysos_glucosylceramidase"/>
</dbReference>
<dbReference type="Gene3D" id="1.50.10.10">
    <property type="match status" value="1"/>
</dbReference>
<evidence type="ECO:0000256" key="1">
    <source>
        <dbReference type="PIRNR" id="PIRNR028944"/>
    </source>
</evidence>
<comment type="catalytic activity">
    <reaction evidence="1">
        <text>a beta-D-glucosyl-(1&lt;-&gt;1')-N-acylsphing-4-enine + H2O = an N-acylsphing-4-enine + D-glucose</text>
        <dbReference type="Rhea" id="RHEA:13269"/>
        <dbReference type="ChEBI" id="CHEBI:4167"/>
        <dbReference type="ChEBI" id="CHEBI:15377"/>
        <dbReference type="ChEBI" id="CHEBI:22801"/>
        <dbReference type="ChEBI" id="CHEBI:52639"/>
        <dbReference type="EC" id="3.2.1.45"/>
    </reaction>
</comment>
<evidence type="ECO:0000259" key="4">
    <source>
        <dbReference type="Pfam" id="PF12215"/>
    </source>
</evidence>
<dbReference type="PANTHER" id="PTHR12654">
    <property type="entry name" value="BILE ACID BETA-GLUCOSIDASE-RELATED"/>
    <property type="match status" value="1"/>
</dbReference>
<evidence type="ECO:0000256" key="2">
    <source>
        <dbReference type="SAM" id="Phobius"/>
    </source>
</evidence>
<dbReference type="Pfam" id="PF12215">
    <property type="entry name" value="Glyco_hydr_116N"/>
    <property type="match status" value="1"/>
</dbReference>
<dbReference type="InterPro" id="IPR006775">
    <property type="entry name" value="GH116_catalytic"/>
</dbReference>
<dbReference type="GO" id="GO:0016020">
    <property type="term" value="C:membrane"/>
    <property type="evidence" value="ECO:0007669"/>
    <property type="project" value="InterPro"/>
</dbReference>